<dbReference type="EMBL" id="CAADEW010000010">
    <property type="protein sequence ID" value="VFJ45577.1"/>
    <property type="molecule type" value="Genomic_DNA"/>
</dbReference>
<accession>A0A450ST11</accession>
<dbReference type="InterPro" id="IPR019734">
    <property type="entry name" value="TPR_rpt"/>
</dbReference>
<evidence type="ECO:0000256" key="4">
    <source>
        <dbReference type="SAM" id="MobiDB-lite"/>
    </source>
</evidence>
<evidence type="ECO:0000313" key="8">
    <source>
        <dbReference type="EMBL" id="VFJ57120.1"/>
    </source>
</evidence>
<dbReference type="InterPro" id="IPR056203">
    <property type="entry name" value="Cds6_C"/>
</dbReference>
<dbReference type="InterPro" id="IPR032710">
    <property type="entry name" value="NTF2-like_dom_sf"/>
</dbReference>
<protein>
    <submittedName>
        <fullName evidence="8">Tetratricopeptide repeat-containing protein</fullName>
    </submittedName>
</protein>
<evidence type="ECO:0000256" key="1">
    <source>
        <dbReference type="ARBA" id="ARBA00022737"/>
    </source>
</evidence>
<feature type="repeat" description="TPR" evidence="3">
    <location>
        <begin position="95"/>
        <end position="128"/>
    </location>
</feature>
<evidence type="ECO:0000259" key="6">
    <source>
        <dbReference type="Pfam" id="PF24125"/>
    </source>
</evidence>
<dbReference type="PANTHER" id="PTHR44943:SF8">
    <property type="entry name" value="TPR REPEAT-CONTAINING PROTEIN MJ0263"/>
    <property type="match status" value="1"/>
</dbReference>
<name>A0A450ST11_9GAMM</name>
<evidence type="ECO:0000256" key="3">
    <source>
        <dbReference type="PROSITE-ProRule" id="PRU00339"/>
    </source>
</evidence>
<gene>
    <name evidence="7" type="ORF">BECKFW1821A_GA0114235_101036</name>
    <name evidence="8" type="ORF">BECKFW1821B_GA0114236_10321</name>
</gene>
<dbReference type="InterPro" id="IPR051685">
    <property type="entry name" value="Ycf3/AcsC/BcsC/TPR_MFPF"/>
</dbReference>
<dbReference type="SUPFAM" id="SSF54427">
    <property type="entry name" value="NTF2-like"/>
    <property type="match status" value="1"/>
</dbReference>
<feature type="signal peptide" evidence="5">
    <location>
        <begin position="1"/>
        <end position="25"/>
    </location>
</feature>
<dbReference type="Pfam" id="PF24125">
    <property type="entry name" value="Cds6_C"/>
    <property type="match status" value="1"/>
</dbReference>
<dbReference type="EMBL" id="CAADFD010000032">
    <property type="protein sequence ID" value="VFJ57120.1"/>
    <property type="molecule type" value="Genomic_DNA"/>
</dbReference>
<dbReference type="PROSITE" id="PS50005">
    <property type="entry name" value="TPR"/>
    <property type="match status" value="1"/>
</dbReference>
<feature type="region of interest" description="Disordered" evidence="4">
    <location>
        <begin position="201"/>
        <end position="223"/>
    </location>
</feature>
<dbReference type="Pfam" id="PF13432">
    <property type="entry name" value="TPR_16"/>
    <property type="match status" value="2"/>
</dbReference>
<dbReference type="AlphaFoldDB" id="A0A450ST11"/>
<dbReference type="SUPFAM" id="SSF48452">
    <property type="entry name" value="TPR-like"/>
    <property type="match status" value="1"/>
</dbReference>
<sequence>MTMSVLRRLVIGLCAFALVGNVARATGTDDLQNIRALADAKNYQEAMEQLDAYLDRNTGDAQGRFLKGILLSDQKQFDDAIEVFVSLTEDYPELPEPYNNLAVLYASRGKYLKARDALLIAIKTHPSYATAHENLGDIYAMMATEAYKKALALNEGNQSAKTKLAMIRDLFPKQSVSTASIAANEKASQPIEQENMVSVQTESDPPSSTMFSSIQPSQSPPAPLAVSASDIEAEVFAILEKWATAWSNKDVNGYLAFYAPTFIPSDGMSFSSWKKQRRRRILAPKSISIEILEPYIAILGNDRVRVDFTQKYRSNTYRDTVRKVIEMTNIDGDWRFVREETK</sequence>
<evidence type="ECO:0000256" key="5">
    <source>
        <dbReference type="SAM" id="SignalP"/>
    </source>
</evidence>
<feature type="chain" id="PRO_5036113363" evidence="5">
    <location>
        <begin position="26"/>
        <end position="342"/>
    </location>
</feature>
<proteinExistence type="predicted"/>
<dbReference type="Gene3D" id="1.25.40.10">
    <property type="entry name" value="Tetratricopeptide repeat domain"/>
    <property type="match status" value="1"/>
</dbReference>
<dbReference type="SMART" id="SM00028">
    <property type="entry name" value="TPR"/>
    <property type="match status" value="3"/>
</dbReference>
<reference evidence="8" key="1">
    <citation type="submission" date="2019-02" db="EMBL/GenBank/DDBJ databases">
        <authorList>
            <person name="Gruber-Vodicka R. H."/>
            <person name="Seah K. B. B."/>
        </authorList>
    </citation>
    <scope>NUCLEOTIDE SEQUENCE</scope>
    <source>
        <strain evidence="8">BECK_BZ106</strain>
        <strain evidence="7">BECK_BZ15</strain>
    </source>
</reference>
<keyword evidence="2 3" id="KW-0802">TPR repeat</keyword>
<feature type="domain" description="Cds6 C-terminal" evidence="6">
    <location>
        <begin position="235"/>
        <end position="340"/>
    </location>
</feature>
<evidence type="ECO:0000256" key="2">
    <source>
        <dbReference type="ARBA" id="ARBA00022803"/>
    </source>
</evidence>
<organism evidence="8">
    <name type="scientific">Candidatus Kentrum sp. FW</name>
    <dbReference type="NCBI Taxonomy" id="2126338"/>
    <lineage>
        <taxon>Bacteria</taxon>
        <taxon>Pseudomonadati</taxon>
        <taxon>Pseudomonadota</taxon>
        <taxon>Gammaproteobacteria</taxon>
        <taxon>Candidatus Kentrum</taxon>
    </lineage>
</organism>
<evidence type="ECO:0000313" key="7">
    <source>
        <dbReference type="EMBL" id="VFJ45577.1"/>
    </source>
</evidence>
<keyword evidence="5" id="KW-0732">Signal</keyword>
<dbReference type="PANTHER" id="PTHR44943">
    <property type="entry name" value="CELLULOSE SYNTHASE OPERON PROTEIN C"/>
    <property type="match status" value="1"/>
</dbReference>
<dbReference type="InterPro" id="IPR011990">
    <property type="entry name" value="TPR-like_helical_dom_sf"/>
</dbReference>
<dbReference type="Gene3D" id="3.10.450.50">
    <property type="match status" value="1"/>
</dbReference>
<feature type="compositionally biased region" description="Polar residues" evidence="4">
    <location>
        <begin position="201"/>
        <end position="211"/>
    </location>
</feature>
<keyword evidence="1" id="KW-0677">Repeat</keyword>